<dbReference type="SUPFAM" id="SSF57997">
    <property type="entry name" value="Tropomyosin"/>
    <property type="match status" value="1"/>
</dbReference>
<gene>
    <name evidence="4" type="ORF">MNB_SV-4-1369</name>
</gene>
<dbReference type="EMBL" id="FPIB01000016">
    <property type="protein sequence ID" value="SFV90475.1"/>
    <property type="molecule type" value="Genomic_DNA"/>
</dbReference>
<organism evidence="4">
    <name type="scientific">hydrothermal vent metagenome</name>
    <dbReference type="NCBI Taxonomy" id="652676"/>
    <lineage>
        <taxon>unclassified sequences</taxon>
        <taxon>metagenomes</taxon>
        <taxon>ecological metagenomes</taxon>
    </lineage>
</organism>
<dbReference type="PROSITE" id="PS51123">
    <property type="entry name" value="OMPA_2"/>
    <property type="match status" value="1"/>
</dbReference>
<dbReference type="InterPro" id="IPR006665">
    <property type="entry name" value="OmpA-like"/>
</dbReference>
<dbReference type="InterPro" id="IPR050330">
    <property type="entry name" value="Bact_OuterMem_StrucFunc"/>
</dbReference>
<protein>
    <recommendedName>
        <fullName evidence="3">OmpA-like domain-containing protein</fullName>
    </recommendedName>
</protein>
<keyword evidence="1" id="KW-0175">Coiled coil</keyword>
<dbReference type="SUPFAM" id="SSF103088">
    <property type="entry name" value="OmpA-like"/>
    <property type="match status" value="1"/>
</dbReference>
<dbReference type="AlphaFoldDB" id="A0A1W1E935"/>
<keyword evidence="2" id="KW-0472">Membrane</keyword>
<reference evidence="4" key="1">
    <citation type="submission" date="2016-10" db="EMBL/GenBank/DDBJ databases">
        <authorList>
            <person name="de Groot N.N."/>
        </authorList>
    </citation>
    <scope>NUCLEOTIDE SEQUENCE</scope>
</reference>
<proteinExistence type="predicted"/>
<feature type="coiled-coil region" evidence="1">
    <location>
        <begin position="81"/>
        <end position="150"/>
    </location>
</feature>
<dbReference type="CDD" id="cd07185">
    <property type="entry name" value="OmpA_C-like"/>
    <property type="match status" value="1"/>
</dbReference>
<dbReference type="PANTHER" id="PTHR30329">
    <property type="entry name" value="STATOR ELEMENT OF FLAGELLAR MOTOR COMPLEX"/>
    <property type="match status" value="1"/>
</dbReference>
<evidence type="ECO:0000313" key="4">
    <source>
        <dbReference type="EMBL" id="SFV90475.1"/>
    </source>
</evidence>
<feature type="domain" description="OmpA-like" evidence="3">
    <location>
        <begin position="226"/>
        <end position="356"/>
    </location>
</feature>
<dbReference type="InterPro" id="IPR036737">
    <property type="entry name" value="OmpA-like_sf"/>
</dbReference>
<evidence type="ECO:0000256" key="2">
    <source>
        <dbReference type="SAM" id="Phobius"/>
    </source>
</evidence>
<name>A0A1W1E935_9ZZZZ</name>
<feature type="transmembrane region" description="Helical" evidence="2">
    <location>
        <begin position="20"/>
        <end position="42"/>
    </location>
</feature>
<dbReference type="Pfam" id="PF00691">
    <property type="entry name" value="OmpA"/>
    <property type="match status" value="1"/>
</dbReference>
<keyword evidence="2" id="KW-0812">Transmembrane</keyword>
<sequence>MFRNKRTDEGSNFWISYADLMAGLLFVFILLIGAIVSKSIILKSSLHDKEDRLTALSQTLKSKESILEALHKDLTKNRARLDATQTQLHEKMQTLKLKEDEIRKLNRMLAEANTQKDALSKKIVLVQNLLDETNSSLANTRKKLVDYEGKVVVLSNRLTQRNATIKANDAKMLQLLNALDQKQTKYDTLIAKLQQQKAKIKALTGIRLKVIAALKEALGDKVRIDKKSGSLKLASNVLFDKGSAVLKESAKGELKRAFEEYIGTLVTNPAIKPYLDKIIIEGHTDSDGGYLYNLDLSQKRAYAVMHYLLTLDIAKQYNLKPLLVASGRAYLDPVLVNGVEDKEASRRIEIKFRLRNEDAMHEIEKVLDAE</sequence>
<dbReference type="Gene3D" id="3.30.1330.60">
    <property type="entry name" value="OmpA-like domain"/>
    <property type="match status" value="1"/>
</dbReference>
<dbReference type="PANTHER" id="PTHR30329:SF21">
    <property type="entry name" value="LIPOPROTEIN YIAD-RELATED"/>
    <property type="match status" value="1"/>
</dbReference>
<keyword evidence="2" id="KW-1133">Transmembrane helix</keyword>
<evidence type="ECO:0000259" key="3">
    <source>
        <dbReference type="PROSITE" id="PS51123"/>
    </source>
</evidence>
<accession>A0A1W1E935</accession>
<evidence type="ECO:0000256" key="1">
    <source>
        <dbReference type="SAM" id="Coils"/>
    </source>
</evidence>
<dbReference type="Gene3D" id="1.10.287.1490">
    <property type="match status" value="1"/>
</dbReference>